<dbReference type="KEGG" id="rhy:RD110_22715"/>
<feature type="domain" description="Cyclic nucleotide-binding" evidence="4">
    <location>
        <begin position="32"/>
        <end position="140"/>
    </location>
</feature>
<evidence type="ECO:0008006" key="8">
    <source>
        <dbReference type="Google" id="ProtNLM"/>
    </source>
</evidence>
<proteinExistence type="predicted"/>
<organism evidence="6 7">
    <name type="scientific">Rhodoferax koreensis</name>
    <dbReference type="NCBI Taxonomy" id="1842727"/>
    <lineage>
        <taxon>Bacteria</taxon>
        <taxon>Pseudomonadati</taxon>
        <taxon>Pseudomonadota</taxon>
        <taxon>Betaproteobacteria</taxon>
        <taxon>Burkholderiales</taxon>
        <taxon>Comamonadaceae</taxon>
        <taxon>Rhodoferax</taxon>
    </lineage>
</organism>
<evidence type="ECO:0000313" key="6">
    <source>
        <dbReference type="EMBL" id="APW39669.1"/>
    </source>
</evidence>
<dbReference type="RefSeq" id="WP_076202196.1">
    <property type="nucleotide sequence ID" value="NZ_CP019236.1"/>
</dbReference>
<dbReference type="Pfam" id="PF00027">
    <property type="entry name" value="cNMP_binding"/>
    <property type="match status" value="1"/>
</dbReference>
<dbReference type="STRING" id="1842727.RD110_22715"/>
<dbReference type="CDD" id="cd00038">
    <property type="entry name" value="CAP_ED"/>
    <property type="match status" value="1"/>
</dbReference>
<reference evidence="6 7" key="1">
    <citation type="submission" date="2017-01" db="EMBL/GenBank/DDBJ databases">
        <authorList>
            <person name="Mah S.A."/>
            <person name="Swanson W.J."/>
            <person name="Moy G.W."/>
            <person name="Vacquier V.D."/>
        </authorList>
    </citation>
    <scope>NUCLEOTIDE SEQUENCE [LARGE SCALE GENOMIC DNA]</scope>
    <source>
        <strain evidence="6 7">DCY110</strain>
    </source>
</reference>
<dbReference type="InterPro" id="IPR000595">
    <property type="entry name" value="cNMP-bd_dom"/>
</dbReference>
<dbReference type="InterPro" id="IPR014710">
    <property type="entry name" value="RmlC-like_jellyroll"/>
</dbReference>
<dbReference type="SUPFAM" id="SSF46785">
    <property type="entry name" value="Winged helix' DNA-binding domain"/>
    <property type="match status" value="1"/>
</dbReference>
<evidence type="ECO:0000256" key="1">
    <source>
        <dbReference type="ARBA" id="ARBA00023015"/>
    </source>
</evidence>
<evidence type="ECO:0000256" key="2">
    <source>
        <dbReference type="ARBA" id="ARBA00023125"/>
    </source>
</evidence>
<evidence type="ECO:0000313" key="7">
    <source>
        <dbReference type="Proteomes" id="UP000186609"/>
    </source>
</evidence>
<dbReference type="Gene3D" id="2.60.120.10">
    <property type="entry name" value="Jelly Rolls"/>
    <property type="match status" value="1"/>
</dbReference>
<dbReference type="SUPFAM" id="SSF51206">
    <property type="entry name" value="cAMP-binding domain-like"/>
    <property type="match status" value="1"/>
</dbReference>
<dbReference type="Pfam" id="PF13545">
    <property type="entry name" value="HTH_Crp_2"/>
    <property type="match status" value="1"/>
</dbReference>
<evidence type="ECO:0000259" key="5">
    <source>
        <dbReference type="PROSITE" id="PS51063"/>
    </source>
</evidence>
<dbReference type="InterPro" id="IPR018490">
    <property type="entry name" value="cNMP-bd_dom_sf"/>
</dbReference>
<evidence type="ECO:0000259" key="4">
    <source>
        <dbReference type="PROSITE" id="PS50042"/>
    </source>
</evidence>
<gene>
    <name evidence="6" type="ORF">RD110_22715</name>
</gene>
<dbReference type="GO" id="GO:0003677">
    <property type="term" value="F:DNA binding"/>
    <property type="evidence" value="ECO:0007669"/>
    <property type="project" value="UniProtKB-KW"/>
</dbReference>
<dbReference type="InterPro" id="IPR050397">
    <property type="entry name" value="Env_Response_Regulators"/>
</dbReference>
<protein>
    <recommendedName>
        <fullName evidence="8">Crp/Fnr family transcriptional regulator</fullName>
    </recommendedName>
</protein>
<keyword evidence="2" id="KW-0238">DNA-binding</keyword>
<dbReference type="PROSITE" id="PS51063">
    <property type="entry name" value="HTH_CRP_2"/>
    <property type="match status" value="1"/>
</dbReference>
<sequence length="238" mass="25794">MRTGDARSTLEGANRPRRTFWIEAPAFDWTALTNGRQARTLSQGSTLFEQGDPVRSIFVISRGRVRLATYSDEGKERHLMVIGPGGLVGDWGVADRGSHLTAAVASVDTTVYEVPAAGFLRALQAEPELLAQAMAFAEQRIQALLQHHDLLSAGPAVKRVALALTGLAHAHGVPHPRGVRLQVRFTQAEMASICSLSRMSVSTVLKDLFSRGLLLRDGRWLVIAEPGKIDALIGSPDR</sequence>
<dbReference type="Proteomes" id="UP000186609">
    <property type="component" value="Chromosome"/>
</dbReference>
<dbReference type="InterPro" id="IPR036390">
    <property type="entry name" value="WH_DNA-bd_sf"/>
</dbReference>
<dbReference type="PROSITE" id="PS50042">
    <property type="entry name" value="CNMP_BINDING_3"/>
    <property type="match status" value="1"/>
</dbReference>
<dbReference type="SMART" id="SM00100">
    <property type="entry name" value="cNMP"/>
    <property type="match status" value="1"/>
</dbReference>
<dbReference type="OrthoDB" id="892842at2"/>
<dbReference type="PANTHER" id="PTHR24567:SF68">
    <property type="entry name" value="DNA-BINDING TRANSCRIPTIONAL DUAL REGULATOR CRP"/>
    <property type="match status" value="1"/>
</dbReference>
<dbReference type="SMART" id="SM00419">
    <property type="entry name" value="HTH_CRP"/>
    <property type="match status" value="1"/>
</dbReference>
<feature type="domain" description="HTH crp-type" evidence="5">
    <location>
        <begin position="154"/>
        <end position="227"/>
    </location>
</feature>
<keyword evidence="3" id="KW-0804">Transcription</keyword>
<dbReference type="PANTHER" id="PTHR24567">
    <property type="entry name" value="CRP FAMILY TRANSCRIPTIONAL REGULATORY PROTEIN"/>
    <property type="match status" value="1"/>
</dbReference>
<keyword evidence="1" id="KW-0805">Transcription regulation</keyword>
<keyword evidence="7" id="KW-1185">Reference proteome</keyword>
<name>A0A1P8K0Z1_9BURK</name>
<dbReference type="GO" id="GO:0005829">
    <property type="term" value="C:cytosol"/>
    <property type="evidence" value="ECO:0007669"/>
    <property type="project" value="TreeGrafter"/>
</dbReference>
<dbReference type="AlphaFoldDB" id="A0A1P8K0Z1"/>
<dbReference type="InterPro" id="IPR012318">
    <property type="entry name" value="HTH_CRP"/>
</dbReference>
<dbReference type="GO" id="GO:0003700">
    <property type="term" value="F:DNA-binding transcription factor activity"/>
    <property type="evidence" value="ECO:0007669"/>
    <property type="project" value="TreeGrafter"/>
</dbReference>
<evidence type="ECO:0000256" key="3">
    <source>
        <dbReference type="ARBA" id="ARBA00023163"/>
    </source>
</evidence>
<accession>A0A1P8K0Z1</accession>
<dbReference type="EMBL" id="CP019236">
    <property type="protein sequence ID" value="APW39669.1"/>
    <property type="molecule type" value="Genomic_DNA"/>
</dbReference>